<proteinExistence type="predicted"/>
<dbReference type="RefSeq" id="WP_211560716.1">
    <property type="nucleotide sequence ID" value="NZ_JAGVRK010000001.1"/>
</dbReference>
<protein>
    <submittedName>
        <fullName evidence="1">Uncharacterized protein</fullName>
    </submittedName>
</protein>
<accession>A0ABS5LI70</accession>
<reference evidence="1 2" key="1">
    <citation type="submission" date="2021-04" db="EMBL/GenBank/DDBJ databases">
        <title>Metabacillus sp. strain KIGAM252 whole genome sequence.</title>
        <authorList>
            <person name="Seo M.-J."/>
            <person name="Cho E.-S."/>
            <person name="Hwang C.Y."/>
            <person name="Yoon D.J."/>
        </authorList>
    </citation>
    <scope>NUCLEOTIDE SEQUENCE [LARGE SCALE GENOMIC DNA]</scope>
    <source>
        <strain evidence="1 2">KIGAM252</strain>
    </source>
</reference>
<sequence length="45" mass="5307">MTITSPVHFVFLKFILFSIQCFLQNQPGTSLEKQIRQWTAPLPYH</sequence>
<keyword evidence="2" id="KW-1185">Reference proteome</keyword>
<evidence type="ECO:0000313" key="2">
    <source>
        <dbReference type="Proteomes" id="UP000682403"/>
    </source>
</evidence>
<dbReference type="EMBL" id="JAGVRK010000001">
    <property type="protein sequence ID" value="MBS2970440.1"/>
    <property type="molecule type" value="Genomic_DNA"/>
</dbReference>
<organism evidence="1 2">
    <name type="scientific">Metabacillus flavus</name>
    <dbReference type="NCBI Taxonomy" id="2823519"/>
    <lineage>
        <taxon>Bacteria</taxon>
        <taxon>Bacillati</taxon>
        <taxon>Bacillota</taxon>
        <taxon>Bacilli</taxon>
        <taxon>Bacillales</taxon>
        <taxon>Bacillaceae</taxon>
        <taxon>Metabacillus</taxon>
    </lineage>
</organism>
<gene>
    <name evidence="1" type="ORF">J9317_16960</name>
</gene>
<evidence type="ECO:0000313" key="1">
    <source>
        <dbReference type="EMBL" id="MBS2970440.1"/>
    </source>
</evidence>
<dbReference type="Proteomes" id="UP000682403">
    <property type="component" value="Unassembled WGS sequence"/>
</dbReference>
<name>A0ABS5LI70_9BACI</name>
<comment type="caution">
    <text evidence="1">The sequence shown here is derived from an EMBL/GenBank/DDBJ whole genome shotgun (WGS) entry which is preliminary data.</text>
</comment>